<evidence type="ECO:0000313" key="2">
    <source>
        <dbReference type="Proteomes" id="UP000018149"/>
    </source>
</evidence>
<dbReference type="Proteomes" id="UP000018149">
    <property type="component" value="Chromosome I"/>
</dbReference>
<name>A0A0B7J429_9RICK</name>
<sequence>MASFRTEAETRKQLEKAGFQILEIIYDSQGIFPTVVARKK</sequence>
<dbReference type="AlphaFoldDB" id="A0A0B7J429"/>
<evidence type="ECO:0000313" key="1">
    <source>
        <dbReference type="EMBL" id="CEO17193.1"/>
    </source>
</evidence>
<dbReference type="Gene3D" id="3.40.50.150">
    <property type="entry name" value="Vaccinia Virus protein VP39"/>
    <property type="match status" value="1"/>
</dbReference>
<accession>A0A0B7J429</accession>
<keyword evidence="2" id="KW-1185">Reference proteome</keyword>
<dbReference type="InterPro" id="IPR029063">
    <property type="entry name" value="SAM-dependent_MTases_sf"/>
</dbReference>
<dbReference type="EMBL" id="LN794217">
    <property type="protein sequence ID" value="CEO17193.1"/>
    <property type="molecule type" value="Genomic_DNA"/>
</dbReference>
<reference evidence="1 2" key="1">
    <citation type="submission" date="2015-01" db="EMBL/GenBank/DDBJ databases">
        <title>Draft genome sequence of Rickettsia monacensis strain IrR/Munich.</title>
        <authorList>
            <person name="Felsheim R.F."/>
            <person name="Johnson S.L."/>
            <person name="Kurtti T.J."/>
            <person name="Munderloh U.G."/>
        </authorList>
    </citation>
    <scope>NUCLEOTIDE SEQUENCE [LARGE SCALE GENOMIC DNA]</scope>
    <source>
        <strain evidence="1 2">IrR/Munich</strain>
    </source>
</reference>
<protein>
    <submittedName>
        <fullName evidence="1">Uncharacterized protein</fullName>
    </submittedName>
</protein>
<dbReference type="KEGG" id="rmc:RMONA_04035"/>
<proteinExistence type="predicted"/>
<gene>
    <name evidence="1" type="ORF">RMONA_04035</name>
</gene>
<dbReference type="HOGENOM" id="CLU_3295720_0_0_5"/>
<organism evidence="1 2">
    <name type="scientific">Rickettsia monacensis</name>
    <dbReference type="NCBI Taxonomy" id="109232"/>
    <lineage>
        <taxon>Bacteria</taxon>
        <taxon>Pseudomonadati</taxon>
        <taxon>Pseudomonadota</taxon>
        <taxon>Alphaproteobacteria</taxon>
        <taxon>Rickettsiales</taxon>
        <taxon>Rickettsiaceae</taxon>
        <taxon>Rickettsieae</taxon>
        <taxon>Rickettsia</taxon>
        <taxon>spotted fever group</taxon>
    </lineage>
</organism>